<dbReference type="Gene3D" id="3.30.300.320">
    <property type="match status" value="3"/>
</dbReference>
<keyword evidence="1" id="KW-0677">Repeat</keyword>
<keyword evidence="4" id="KW-0472">Membrane</keyword>
<feature type="domain" description="LNR" evidence="5">
    <location>
        <begin position="173"/>
        <end position="205"/>
    </location>
</feature>
<evidence type="ECO:0000313" key="6">
    <source>
        <dbReference type="EMBL" id="CAG9324278.1"/>
    </source>
</evidence>
<feature type="domain" description="LNR" evidence="5">
    <location>
        <begin position="138"/>
        <end position="169"/>
    </location>
</feature>
<keyword evidence="4" id="KW-1133">Transmembrane helix</keyword>
<feature type="transmembrane region" description="Helical" evidence="4">
    <location>
        <begin position="2088"/>
        <end position="2107"/>
    </location>
</feature>
<organism evidence="6 7">
    <name type="scientific">Blepharisma stoltei</name>
    <dbReference type="NCBI Taxonomy" id="1481888"/>
    <lineage>
        <taxon>Eukaryota</taxon>
        <taxon>Sar</taxon>
        <taxon>Alveolata</taxon>
        <taxon>Ciliophora</taxon>
        <taxon>Postciliodesmatophora</taxon>
        <taxon>Heterotrichea</taxon>
        <taxon>Heterotrichida</taxon>
        <taxon>Blepharismidae</taxon>
        <taxon>Blepharisma</taxon>
    </lineage>
</organism>
<dbReference type="InterPro" id="IPR011050">
    <property type="entry name" value="Pectin_lyase_fold/virulence"/>
</dbReference>
<dbReference type="Pfam" id="PF00066">
    <property type="entry name" value="Notch"/>
    <property type="match status" value="2"/>
</dbReference>
<evidence type="ECO:0000256" key="3">
    <source>
        <dbReference type="ARBA" id="ARBA00023180"/>
    </source>
</evidence>
<dbReference type="SUPFAM" id="SSF51126">
    <property type="entry name" value="Pectin lyase-like"/>
    <property type="match status" value="2"/>
</dbReference>
<evidence type="ECO:0000313" key="7">
    <source>
        <dbReference type="Proteomes" id="UP001162131"/>
    </source>
</evidence>
<comment type="caution">
    <text evidence="6">The sequence shown here is derived from an EMBL/GenBank/DDBJ whole genome shotgun (WGS) entry which is preliminary data.</text>
</comment>
<sequence length="2368" mass="264740">MFWLSLIFWIPVFSIDMLCNPNKCPPIFVIPNQRGDGICNPGCMNPFCNYDTGGLYNSSTQVESSDCLSQCPSSVRSCDLNFLGDGYCDDWCDKFYCGYDLGDCGYCAQSCQKSQLGNECDPECATESCYFDMGACWECAEGCNLTIWGDGICNDECNNSQCNYDNGDCFNVTCAPNCYLWMIGNSICDEACHVEECNYDEFDCDCFSGCTLELLQNDICDEVCNTYDCDFDAGNCGFCESGCYLDMLRNEVCDEACNTFRCKYDNFACGCSPYCMPEDYGKCKPECLVSDCKYDRVSSDPSKWCYDEDLIKYTIYQQYFYHSLNAIVSFEACSIVSSNKCNVTMSLDSVSCYPECFFRECNYGLCHIIDLRNCPDFPEGNLCNYCNLYSCDLCGALNNVCYPSALYIGEFYLLYYNNWKLFKHPDFQFYYVTSTQKGPYPSGNGTLIFPFETLDYALQSKLSNTEILDPPEWDNQQIYFYLYNDGNYTLTDCDPLGKVSSVVIASYDGSKILIKINGWSRLSCSMVSYIKFENVIIDGSGQDNGCNSIYCDYCAYSFYNESDGYYYNDRNQRISQNISLDSCQIEETGSLSLFYAKSAFTLTNVEIRNFRFNYDSIISGNGAIELFNVFFDNIWLSGKEKNAVVHPDGNFTYLGGSVTRLNNGFEFGDPLDFRGFLYYESNSALTIKNVDFKYNLIYLKPQSSLSSGSLIYISNLAKFEMDNCTFMYNYCETGIFYSKLNIDSYDSSFNETWYLTYVTISHIDIKNTNFISNYGKLGLIRVEFVGLLLNVHLSNLTFELNGAESNSLIYIYNSAILDYYKTKTTQIIIKNSRSIDVFSVPRWCKFIDISFKNNHAKGMITAVNLVNFDLKNLTIDSNGSPYDDADVNSLVLKYFIENRDAWDLYISKEKYDAKTLDCEYMVSLSKSINLGIEGVNITKNICRNSSPTFIIDNSNSNSLNSLSCSGNVGNGRLPVCFYFTGSYDRNFTNLEFIENINNYISGYGALGVESENILYISNCSFINNSASLSPAVYFSGVSIFIESSIFDSNESRQGSGGALYFISLLQNNKISSLLISSSDFIQNSASSNGGAIFLTQSSRPSESLDLRILQSNFIGNYAHNGAALYIDSSVALSKESVILVSSFNENVSKQSGTIILYFSSGILSFKSCVFIENSSYLAAVLAIDIGEDKKNLPSKICIELSIFRNNTGSSVIYADSQNRNSTVETKNSVFEYNNARVAFLNFDYFTDNGSVFQFNSAPYGSCFYLQNSAILYASSSQFLNNTCEEYGGAIAITSKSIFHCESCSFIQNKAKMRGGVLNAEQESQFFILNSKLEKNSCESDGSAIYAFNCNLVPSSLILSQFSNNYASNLGLIYLVSSKIVISSSIFSNNSADGYSPGLSLTYSNAEIYDSKFENQRSTSGSFIYLLAESNAYVANATFSNGKSNERGGAIYASSSTLLINDSFFNKLSSPSGGAIYASFDSQISINSSNFVDIESPIGGGVINANQVELSIENSIFNKFSLTGIYGKQLKKLEIINSSLSNGSGNNGGALYCDSCRNIEIIYCNFANNFASLYGGALYFKSTKDISSNVNVTSSKFINNLAQNGGAIYSNNANLKIIFSNFKQNKAIPGQYSTTKNIDSGIGGGINMNCFDTKKCKFDINSGVFIENFAEYNGGGISWDDQTPSLFNNTYQNNAAQYGKDIASFPIKLMQVKADGSLADFNSKRSLSDPVSSLNLTEIAPGQNIKNQLQIALVDDLNYIIATDNVSEAVLKSTSLTTQISGATKVTALKGIFNFSEFVISDEPGSNIQIIATSSAIDISKIKSSGQNYYSQNLILNVNMRKCKIGEVKSGKNCQICPQGFYSLNPDLISCLSCPDAAQCLGNYTMVPRPGYWRDNMLTDKFWKCPNPSSCLGSPNINNISYTGECSEAYKGNKCQSCKAGFSYTSSNKCEKCPGFKTNVIMTIGITIGMIFLLVIIIKTTRKSALKPKSQISIFIKIFLNYFQMIILVSTFKLNWSSEVLSLFKIQNNADYVYQQIYSFECLFGANNSSNLVYFKILIMVALIPAAMLVLSLFFWIIIKLVKTSYKTFWDDFISTGIILLFLIHPSVVRKMFASMNCTEINPGEYWLEENLDIRCWNYDHIVYVTTISLPSIILWGIILPTVCLINIIRNRSRLSDLGVRLRYGFLFNGYKDNHYFWEFIILYSKIILICCSVFLARVSLKIQAIIVAILYSIYLRLQYSNNPYIEPNLNQMELRSRIVCAATIWSGLYYLMGSLSDEAGYFFFTIIVIANCYFLIYWSFCVIKTISRSIINKVRSFRKSKKVENYSEENSYKSENSKAAFNLIEVSLASNSISINESNALDNKESIQ</sequence>
<keyword evidence="4" id="KW-0812">Transmembrane</keyword>
<feature type="transmembrane region" description="Helical" evidence="4">
    <location>
        <begin position="1998"/>
        <end position="2015"/>
    </location>
</feature>
<dbReference type="PANTHER" id="PTHR11319:SF35">
    <property type="entry name" value="OUTER MEMBRANE PROTEIN PMPC-RELATED"/>
    <property type="match status" value="1"/>
</dbReference>
<feature type="transmembrane region" description="Helical" evidence="4">
    <location>
        <begin position="2195"/>
        <end position="2216"/>
    </location>
</feature>
<dbReference type="EMBL" id="CAJZBQ010000036">
    <property type="protein sequence ID" value="CAG9324278.1"/>
    <property type="molecule type" value="Genomic_DNA"/>
</dbReference>
<feature type="transmembrane region" description="Helical" evidence="4">
    <location>
        <begin position="2258"/>
        <end position="2275"/>
    </location>
</feature>
<evidence type="ECO:0000259" key="5">
    <source>
        <dbReference type="Pfam" id="PF00066"/>
    </source>
</evidence>
<feature type="transmembrane region" description="Helical" evidence="4">
    <location>
        <begin position="2141"/>
        <end position="2168"/>
    </location>
</feature>
<protein>
    <recommendedName>
        <fullName evidence="5">LNR domain-containing protein</fullName>
    </recommendedName>
</protein>
<keyword evidence="3" id="KW-0325">Glycoprotein</keyword>
<proteinExistence type="predicted"/>
<feature type="transmembrane region" description="Helical" evidence="4">
    <location>
        <begin position="2222"/>
        <end position="2237"/>
    </location>
</feature>
<feature type="transmembrane region" description="Helical" evidence="4">
    <location>
        <begin position="1959"/>
        <end position="1977"/>
    </location>
</feature>
<accession>A0AAU9JDD1</accession>
<reference evidence="6" key="1">
    <citation type="submission" date="2021-09" db="EMBL/GenBank/DDBJ databases">
        <authorList>
            <consortium name="AG Swart"/>
            <person name="Singh M."/>
            <person name="Singh A."/>
            <person name="Seah K."/>
            <person name="Emmerich C."/>
        </authorList>
    </citation>
    <scope>NUCLEOTIDE SEQUENCE</scope>
    <source>
        <strain evidence="6">ATCC30299</strain>
    </source>
</reference>
<name>A0AAU9JDD1_9CILI</name>
<evidence type="ECO:0000256" key="2">
    <source>
        <dbReference type="ARBA" id="ARBA00023157"/>
    </source>
</evidence>
<dbReference type="InterPro" id="IPR006626">
    <property type="entry name" value="PbH1"/>
</dbReference>
<dbReference type="SMART" id="SM00710">
    <property type="entry name" value="PbH1"/>
    <property type="match status" value="9"/>
</dbReference>
<keyword evidence="7" id="KW-1185">Reference proteome</keyword>
<feature type="transmembrane region" description="Helical" evidence="4">
    <location>
        <begin position="2052"/>
        <end position="2076"/>
    </location>
</feature>
<dbReference type="InterPro" id="IPR000800">
    <property type="entry name" value="Notch_dom"/>
</dbReference>
<keyword evidence="2" id="KW-1015">Disulfide bond</keyword>
<evidence type="ECO:0000256" key="4">
    <source>
        <dbReference type="SAM" id="Phobius"/>
    </source>
</evidence>
<dbReference type="PANTHER" id="PTHR11319">
    <property type="entry name" value="G PROTEIN-COUPLED RECEPTOR-RELATED"/>
    <property type="match status" value="1"/>
</dbReference>
<dbReference type="Proteomes" id="UP001162131">
    <property type="component" value="Unassembled WGS sequence"/>
</dbReference>
<gene>
    <name evidence="6" type="ORF">BSTOLATCC_MIC36073</name>
</gene>
<feature type="transmembrane region" description="Helical" evidence="4">
    <location>
        <begin position="2281"/>
        <end position="2303"/>
    </location>
</feature>
<evidence type="ECO:0000256" key="1">
    <source>
        <dbReference type="ARBA" id="ARBA00022737"/>
    </source>
</evidence>